<name>A0A6N2SET6_CITAM</name>
<proteinExistence type="predicted"/>
<dbReference type="EMBL" id="CACRTI010000002">
    <property type="protein sequence ID" value="VYS92203.1"/>
    <property type="molecule type" value="Genomic_DNA"/>
</dbReference>
<gene>
    <name evidence="1" type="ORF">CALFYP1_02099</name>
</gene>
<dbReference type="AlphaFoldDB" id="A0A6N2SET6"/>
<sequence length="35" mass="4097">MKKSWRCGEEEGGRIALLRLFHQMCGMEAQMILNE</sequence>
<protein>
    <submittedName>
        <fullName evidence="1">Uncharacterized protein</fullName>
    </submittedName>
</protein>
<reference evidence="1" key="1">
    <citation type="submission" date="2019-11" db="EMBL/GenBank/DDBJ databases">
        <authorList>
            <person name="Feng L."/>
        </authorList>
    </citation>
    <scope>NUCLEOTIDE SEQUENCE</scope>
    <source>
        <strain evidence="1">CAmalonaticusLFYP1</strain>
    </source>
</reference>
<accession>A0A6N2SET6</accession>
<evidence type="ECO:0000313" key="1">
    <source>
        <dbReference type="EMBL" id="VYS92203.1"/>
    </source>
</evidence>
<organism evidence="1">
    <name type="scientific">Citrobacter amalonaticus</name>
    <dbReference type="NCBI Taxonomy" id="35703"/>
    <lineage>
        <taxon>Bacteria</taxon>
        <taxon>Pseudomonadati</taxon>
        <taxon>Pseudomonadota</taxon>
        <taxon>Gammaproteobacteria</taxon>
        <taxon>Enterobacterales</taxon>
        <taxon>Enterobacteriaceae</taxon>
        <taxon>Citrobacter</taxon>
    </lineage>
</organism>